<evidence type="ECO:0000256" key="4">
    <source>
        <dbReference type="ARBA" id="ARBA00022490"/>
    </source>
</evidence>
<dbReference type="InterPro" id="IPR053924">
    <property type="entry name" value="RecX_HTH_2nd"/>
</dbReference>
<name>A0A0G0C7Y7_9BACT</name>
<evidence type="ECO:0000313" key="8">
    <source>
        <dbReference type="Proteomes" id="UP000034816"/>
    </source>
</evidence>
<evidence type="ECO:0000256" key="5">
    <source>
        <dbReference type="HAMAP-Rule" id="MF_01114"/>
    </source>
</evidence>
<dbReference type="InterPro" id="IPR036388">
    <property type="entry name" value="WH-like_DNA-bd_sf"/>
</dbReference>
<dbReference type="Pfam" id="PF02631">
    <property type="entry name" value="RecX_HTH2"/>
    <property type="match status" value="1"/>
</dbReference>
<feature type="domain" description="RecX second three-helical" evidence="6">
    <location>
        <begin position="92"/>
        <end position="133"/>
    </location>
</feature>
<evidence type="ECO:0000256" key="3">
    <source>
        <dbReference type="ARBA" id="ARBA00018111"/>
    </source>
</evidence>
<dbReference type="GO" id="GO:0005737">
    <property type="term" value="C:cytoplasm"/>
    <property type="evidence" value="ECO:0007669"/>
    <property type="project" value="UniProtKB-SubCell"/>
</dbReference>
<evidence type="ECO:0000313" key="7">
    <source>
        <dbReference type="EMBL" id="KKP77844.1"/>
    </source>
</evidence>
<dbReference type="AlphaFoldDB" id="A0A0G0C7Y7"/>
<evidence type="ECO:0000259" key="6">
    <source>
        <dbReference type="Pfam" id="PF02631"/>
    </source>
</evidence>
<sequence>MNVVAQFGIYQGKELSDTELNEILTSELRARFFDRAVSYLVRSPKTEFQVRRYLKDLAFKKKGKWFEDISKEDISSIEEFVVKKLLEYEYLNDEKYAQMFVESRIKNKPRGKNILYGELVSKGVSKDIIEKVLEETLGDEYSVLVATYRKKFKEEKITFEDRKKIDFLRRKGFNWDLIEKYINNESSK</sequence>
<keyword evidence="4 5" id="KW-0963">Cytoplasm</keyword>
<dbReference type="EMBL" id="LBQH01000009">
    <property type="protein sequence ID" value="KKP77844.1"/>
    <property type="molecule type" value="Genomic_DNA"/>
</dbReference>
<reference evidence="7 8" key="1">
    <citation type="journal article" date="2015" name="Nature">
        <title>rRNA introns, odd ribosomes, and small enigmatic genomes across a large radiation of phyla.</title>
        <authorList>
            <person name="Brown C.T."/>
            <person name="Hug L.A."/>
            <person name="Thomas B.C."/>
            <person name="Sharon I."/>
            <person name="Castelle C.J."/>
            <person name="Singh A."/>
            <person name="Wilkins M.J."/>
            <person name="Williams K.H."/>
            <person name="Banfield J.F."/>
        </authorList>
    </citation>
    <scope>NUCLEOTIDE SEQUENCE [LARGE SCALE GENOMIC DNA]</scope>
</reference>
<dbReference type="GO" id="GO:0006282">
    <property type="term" value="P:regulation of DNA repair"/>
    <property type="evidence" value="ECO:0007669"/>
    <property type="project" value="UniProtKB-UniRule"/>
</dbReference>
<comment type="subcellular location">
    <subcellularLocation>
        <location evidence="1 5">Cytoplasm</location>
    </subcellularLocation>
</comment>
<protein>
    <recommendedName>
        <fullName evidence="3 5">Regulatory protein RecX</fullName>
    </recommendedName>
</protein>
<organism evidence="7 8">
    <name type="scientific">candidate division WS6 bacterium GW2011_GWF1_35_23</name>
    <dbReference type="NCBI Taxonomy" id="1619097"/>
    <lineage>
        <taxon>Bacteria</taxon>
        <taxon>Candidatus Dojkabacteria</taxon>
    </lineage>
</organism>
<comment type="function">
    <text evidence="5">Modulates RecA activity.</text>
</comment>
<gene>
    <name evidence="5" type="primary">recX</name>
    <name evidence="7" type="ORF">UR73_C0009G0004</name>
</gene>
<proteinExistence type="inferred from homology"/>
<evidence type="ECO:0000256" key="1">
    <source>
        <dbReference type="ARBA" id="ARBA00004496"/>
    </source>
</evidence>
<comment type="similarity">
    <text evidence="2 5">Belongs to the RecX family.</text>
</comment>
<dbReference type="InterPro" id="IPR003783">
    <property type="entry name" value="Regulatory_RecX"/>
</dbReference>
<dbReference type="HAMAP" id="MF_01114">
    <property type="entry name" value="RecX"/>
    <property type="match status" value="1"/>
</dbReference>
<comment type="caution">
    <text evidence="7">The sequence shown here is derived from an EMBL/GenBank/DDBJ whole genome shotgun (WGS) entry which is preliminary data.</text>
</comment>
<evidence type="ECO:0000256" key="2">
    <source>
        <dbReference type="ARBA" id="ARBA00009695"/>
    </source>
</evidence>
<dbReference type="PANTHER" id="PTHR33602:SF1">
    <property type="entry name" value="REGULATORY PROTEIN RECX FAMILY PROTEIN"/>
    <property type="match status" value="1"/>
</dbReference>
<dbReference type="Proteomes" id="UP000034816">
    <property type="component" value="Unassembled WGS sequence"/>
</dbReference>
<dbReference type="Gene3D" id="1.10.10.10">
    <property type="entry name" value="Winged helix-like DNA-binding domain superfamily/Winged helix DNA-binding domain"/>
    <property type="match status" value="2"/>
</dbReference>
<dbReference type="PANTHER" id="PTHR33602">
    <property type="entry name" value="REGULATORY PROTEIN RECX FAMILY PROTEIN"/>
    <property type="match status" value="1"/>
</dbReference>
<accession>A0A0G0C7Y7</accession>